<feature type="region of interest" description="Disordered" evidence="1">
    <location>
        <begin position="182"/>
        <end position="213"/>
    </location>
</feature>
<dbReference type="PANTHER" id="PTHR35519">
    <property type="entry name" value="MEMBRANE PROTEINS"/>
    <property type="match status" value="1"/>
</dbReference>
<reference evidence="2" key="1">
    <citation type="submission" date="2020-01" db="EMBL/GenBank/DDBJ databases">
        <title>Genome Sequencing of Three Apophysomyces-Like Fungal Strains Confirms a Novel Fungal Genus in the Mucoromycota with divergent Burkholderia-like Endosymbiotic Bacteria.</title>
        <authorList>
            <person name="Stajich J.E."/>
            <person name="Macias A.M."/>
            <person name="Carter-House D."/>
            <person name="Lovett B."/>
            <person name="Kasson L.R."/>
            <person name="Berry K."/>
            <person name="Grigoriev I."/>
            <person name="Chang Y."/>
            <person name="Spatafora J."/>
            <person name="Kasson M.T."/>
        </authorList>
    </citation>
    <scope>NUCLEOTIDE SEQUENCE</scope>
    <source>
        <strain evidence="2">NRRL A-21654</strain>
    </source>
</reference>
<keyword evidence="3" id="KW-1185">Reference proteome</keyword>
<gene>
    <name evidence="2" type="ORF">EC973_008584</name>
</gene>
<name>A0A8H7BWR2_9FUNG</name>
<dbReference type="PANTHER" id="PTHR35519:SF2">
    <property type="entry name" value="PH DOMAIN PROTEIN"/>
    <property type="match status" value="1"/>
</dbReference>
<dbReference type="EMBL" id="JABAYA010000075">
    <property type="protein sequence ID" value="KAF7726620.1"/>
    <property type="molecule type" value="Genomic_DNA"/>
</dbReference>
<accession>A0A8H7BWR2</accession>
<dbReference type="Pfam" id="PF13430">
    <property type="entry name" value="DUF4112"/>
    <property type="match status" value="1"/>
</dbReference>
<dbReference type="InterPro" id="IPR025187">
    <property type="entry name" value="DUF4112"/>
</dbReference>
<organism evidence="2 3">
    <name type="scientific">Apophysomyces ossiformis</name>
    <dbReference type="NCBI Taxonomy" id="679940"/>
    <lineage>
        <taxon>Eukaryota</taxon>
        <taxon>Fungi</taxon>
        <taxon>Fungi incertae sedis</taxon>
        <taxon>Mucoromycota</taxon>
        <taxon>Mucoromycotina</taxon>
        <taxon>Mucoromycetes</taxon>
        <taxon>Mucorales</taxon>
        <taxon>Mucorineae</taxon>
        <taxon>Mucoraceae</taxon>
        <taxon>Apophysomyces</taxon>
    </lineage>
</organism>
<dbReference type="AlphaFoldDB" id="A0A8H7BWR2"/>
<evidence type="ECO:0000313" key="3">
    <source>
        <dbReference type="Proteomes" id="UP000605846"/>
    </source>
</evidence>
<dbReference type="Proteomes" id="UP000605846">
    <property type="component" value="Unassembled WGS sequence"/>
</dbReference>
<comment type="caution">
    <text evidence="2">The sequence shown here is derived from an EMBL/GenBank/DDBJ whole genome shotgun (WGS) entry which is preliminary data.</text>
</comment>
<feature type="compositionally biased region" description="Polar residues" evidence="1">
    <location>
        <begin position="182"/>
        <end position="191"/>
    </location>
</feature>
<evidence type="ECO:0008006" key="4">
    <source>
        <dbReference type="Google" id="ProtNLM"/>
    </source>
</evidence>
<dbReference type="OrthoDB" id="2103474at2759"/>
<sequence length="223" mass="25055">MERYAKRLFISKAAEKFQKPSVIETDAEIRAAIEEASTSTKRHWWHRQPQPDIILNEKDRAVLRSVKRRAWYLDKGCQCCGFSVGLDPVIGLIPGIGDAIGLVLGLQVIRMASKADIPRSLLLQMLGNVAADFLLGLTPVAGDILDAIFKCNWRNAMLLEEYLMLRRRDEIRAEKGLIQRTSNEEVASSSAHPPLTGATPQVDPSEQEPKKSSYGTFLRWLRI</sequence>
<protein>
    <recommendedName>
        <fullName evidence="4">DUF4112 domain-containing protein</fullName>
    </recommendedName>
</protein>
<evidence type="ECO:0000256" key="1">
    <source>
        <dbReference type="SAM" id="MobiDB-lite"/>
    </source>
</evidence>
<evidence type="ECO:0000313" key="2">
    <source>
        <dbReference type="EMBL" id="KAF7726620.1"/>
    </source>
</evidence>
<proteinExistence type="predicted"/>